<dbReference type="AlphaFoldDB" id="A0A0K1EES8"/>
<evidence type="ECO:0000313" key="3">
    <source>
        <dbReference type="Proteomes" id="UP000067626"/>
    </source>
</evidence>
<dbReference type="KEGG" id="ccro:CMC5_035270"/>
<evidence type="ECO:0000313" key="2">
    <source>
        <dbReference type="EMBL" id="AKT39380.1"/>
    </source>
</evidence>
<organism evidence="2 3">
    <name type="scientific">Chondromyces crocatus</name>
    <dbReference type="NCBI Taxonomy" id="52"/>
    <lineage>
        <taxon>Bacteria</taxon>
        <taxon>Pseudomonadati</taxon>
        <taxon>Myxococcota</taxon>
        <taxon>Polyangia</taxon>
        <taxon>Polyangiales</taxon>
        <taxon>Polyangiaceae</taxon>
        <taxon>Chondromyces</taxon>
    </lineage>
</organism>
<sequence>MGERGGVSKASRIFRLLTLTAGALALNGCRSKAEPAPAPAPSEIQPNPMLVDQTAPGELAEGTELAFGLAIPRKLHVRFRFPDEVVANGNVPAEQLANYVRQRVRADKVETGPAKTVFTGVTVDKNPTRQLRIEVVSRRHRGTDLTVQDVTKVLPEPGLSDEERWKAKGFKPDGSPLDPTRLE</sequence>
<dbReference type="Proteomes" id="UP000067626">
    <property type="component" value="Chromosome"/>
</dbReference>
<accession>A0A0K1EES8</accession>
<protein>
    <submittedName>
        <fullName evidence="2">Uncharacterized protein</fullName>
    </submittedName>
</protein>
<reference evidence="2 3" key="1">
    <citation type="submission" date="2015-07" db="EMBL/GenBank/DDBJ databases">
        <title>Genome analysis of myxobacterium Chondromyces crocatus Cm c5 reveals a high potential for natural compound synthesis and the genetic basis for the loss of fruiting body formation.</title>
        <authorList>
            <person name="Zaburannyi N."/>
            <person name="Bunk B."/>
            <person name="Maier J."/>
            <person name="Overmann J."/>
            <person name="Mueller R."/>
        </authorList>
    </citation>
    <scope>NUCLEOTIDE SEQUENCE [LARGE SCALE GENOMIC DNA]</scope>
    <source>
        <strain evidence="2 3">Cm c5</strain>
    </source>
</reference>
<feature type="region of interest" description="Disordered" evidence="1">
    <location>
        <begin position="157"/>
        <end position="183"/>
    </location>
</feature>
<gene>
    <name evidence="2" type="ORF">CMC5_035270</name>
</gene>
<dbReference type="EMBL" id="CP012159">
    <property type="protein sequence ID" value="AKT39380.1"/>
    <property type="molecule type" value="Genomic_DNA"/>
</dbReference>
<proteinExistence type="predicted"/>
<dbReference type="STRING" id="52.CMC5_035270"/>
<evidence type="ECO:0000256" key="1">
    <source>
        <dbReference type="SAM" id="MobiDB-lite"/>
    </source>
</evidence>
<keyword evidence="3" id="KW-1185">Reference proteome</keyword>
<name>A0A0K1EES8_CHOCO</name>